<dbReference type="CDD" id="cd06222">
    <property type="entry name" value="RNase_H_like"/>
    <property type="match status" value="1"/>
</dbReference>
<dbReference type="Gene3D" id="3.30.420.10">
    <property type="entry name" value="Ribonuclease H-like superfamily/Ribonuclease H"/>
    <property type="match status" value="1"/>
</dbReference>
<dbReference type="PANTHER" id="PTHR47723:SF13">
    <property type="entry name" value="PUTATIVE-RELATED"/>
    <property type="match status" value="1"/>
</dbReference>
<dbReference type="PANTHER" id="PTHR47723">
    <property type="entry name" value="OS05G0353850 PROTEIN"/>
    <property type="match status" value="1"/>
</dbReference>
<dbReference type="AlphaFoldDB" id="A0AAN9E0L9"/>
<dbReference type="Proteomes" id="UP001372338">
    <property type="component" value="Unassembled WGS sequence"/>
</dbReference>
<accession>A0AAN9E0L9</accession>
<sequence length="499" mass="56602">MVTTTRADVEGDKQVFASNEPIVEGTDFAPKNEEVISNKVDPGKLKEKDEENPFGPWMLVRKPIRRKFGPKLHDGLRSSYYGNHMDSVVPPQSRSRFDALSDEEEMCLDITNTHVGTSKSHSYAKPINMNNQYKAFKVKSNGVNVLIEHIVQPSEEERELRLAQLRKKDLQKPLLDSSLPNELSVGNNDDMVVEGVTPHNCLGVDWFLSVVYDSPQDSLSEELWTELRRFSANVNSPCAACGGLLYDDSRIMIKAFQYNLGVCSSIKAELWGLLHRLIMVKSCNVEKLIVDMDSFVAINLVKGWGDTRWAGEWTQMRLSKRKNAGLVTFHRFGFIRYHGVKDSHALEGRFDNIRLNGCKLWVNLSRFDLERRFVKCMTPKCRKKMTMKPNGHMTELAFQPSDLVVTNLNRCYVGTLHEGLAVENMKEEFVVSGAKAMTVTHMREDKVLLSTLEAMIAKRRQSKYVEGDSNDGSGLDFESFVPKTAMGEDEFVFARQPSE</sequence>
<name>A0AAN9E0L9_CROPI</name>
<reference evidence="1 2" key="1">
    <citation type="submission" date="2024-01" db="EMBL/GenBank/DDBJ databases">
        <title>The genomes of 5 underutilized Papilionoideae crops provide insights into root nodulation and disease resistanc.</title>
        <authorList>
            <person name="Yuan L."/>
        </authorList>
    </citation>
    <scope>NUCLEOTIDE SEQUENCE [LARGE SCALE GENOMIC DNA]</scope>
    <source>
        <strain evidence="1">ZHUSHIDOU_FW_LH</strain>
        <tissue evidence="1">Leaf</tissue>
    </source>
</reference>
<evidence type="ECO:0008006" key="3">
    <source>
        <dbReference type="Google" id="ProtNLM"/>
    </source>
</evidence>
<dbReference type="InterPro" id="IPR036397">
    <property type="entry name" value="RNaseH_sf"/>
</dbReference>
<keyword evidence="2" id="KW-1185">Reference proteome</keyword>
<protein>
    <recommendedName>
        <fullName evidence="3">RNase H type-1 domain-containing protein</fullName>
    </recommendedName>
</protein>
<dbReference type="EMBL" id="JAYWIO010000008">
    <property type="protein sequence ID" value="KAK7244288.1"/>
    <property type="molecule type" value="Genomic_DNA"/>
</dbReference>
<proteinExistence type="predicted"/>
<organism evidence="1 2">
    <name type="scientific">Crotalaria pallida</name>
    <name type="common">Smooth rattlebox</name>
    <name type="synonym">Crotalaria striata</name>
    <dbReference type="NCBI Taxonomy" id="3830"/>
    <lineage>
        <taxon>Eukaryota</taxon>
        <taxon>Viridiplantae</taxon>
        <taxon>Streptophyta</taxon>
        <taxon>Embryophyta</taxon>
        <taxon>Tracheophyta</taxon>
        <taxon>Spermatophyta</taxon>
        <taxon>Magnoliopsida</taxon>
        <taxon>eudicotyledons</taxon>
        <taxon>Gunneridae</taxon>
        <taxon>Pentapetalae</taxon>
        <taxon>rosids</taxon>
        <taxon>fabids</taxon>
        <taxon>Fabales</taxon>
        <taxon>Fabaceae</taxon>
        <taxon>Papilionoideae</taxon>
        <taxon>50 kb inversion clade</taxon>
        <taxon>genistoids sensu lato</taxon>
        <taxon>core genistoids</taxon>
        <taxon>Crotalarieae</taxon>
        <taxon>Crotalaria</taxon>
    </lineage>
</organism>
<dbReference type="GO" id="GO:0003676">
    <property type="term" value="F:nucleic acid binding"/>
    <property type="evidence" value="ECO:0007669"/>
    <property type="project" value="InterPro"/>
</dbReference>
<comment type="caution">
    <text evidence="1">The sequence shown here is derived from an EMBL/GenBank/DDBJ whole genome shotgun (WGS) entry which is preliminary data.</text>
</comment>
<dbReference type="InterPro" id="IPR053151">
    <property type="entry name" value="RNase_H-like"/>
</dbReference>
<evidence type="ECO:0000313" key="1">
    <source>
        <dbReference type="EMBL" id="KAK7244288.1"/>
    </source>
</evidence>
<evidence type="ECO:0000313" key="2">
    <source>
        <dbReference type="Proteomes" id="UP001372338"/>
    </source>
</evidence>
<dbReference type="InterPro" id="IPR044730">
    <property type="entry name" value="RNase_H-like_dom_plant"/>
</dbReference>
<dbReference type="SUPFAM" id="SSF53098">
    <property type="entry name" value="Ribonuclease H-like"/>
    <property type="match status" value="1"/>
</dbReference>
<gene>
    <name evidence="1" type="ORF">RIF29_39108</name>
</gene>
<dbReference type="InterPro" id="IPR012337">
    <property type="entry name" value="RNaseH-like_sf"/>
</dbReference>